<feature type="transmembrane region" description="Helical" evidence="7">
    <location>
        <begin position="144"/>
        <end position="161"/>
    </location>
</feature>
<name>A0ABX1Q5A5_9RHOO</name>
<keyword evidence="6 7" id="KW-0472">Membrane</keyword>
<dbReference type="Pfam" id="PF00528">
    <property type="entry name" value="BPD_transp_1"/>
    <property type="match status" value="1"/>
</dbReference>
<dbReference type="Proteomes" id="UP000648984">
    <property type="component" value="Unassembled WGS sequence"/>
</dbReference>
<evidence type="ECO:0000256" key="2">
    <source>
        <dbReference type="ARBA" id="ARBA00022448"/>
    </source>
</evidence>
<feature type="domain" description="ABC transmembrane type-1" evidence="8">
    <location>
        <begin position="80"/>
        <end position="260"/>
    </location>
</feature>
<keyword evidence="2 7" id="KW-0813">Transport</keyword>
<evidence type="ECO:0000259" key="8">
    <source>
        <dbReference type="PROSITE" id="PS50928"/>
    </source>
</evidence>
<proteinExistence type="inferred from homology"/>
<feature type="transmembrane region" description="Helical" evidence="7">
    <location>
        <begin position="78"/>
        <end position="105"/>
    </location>
</feature>
<evidence type="ECO:0000313" key="9">
    <source>
        <dbReference type="EMBL" id="NMG73538.1"/>
    </source>
</evidence>
<feature type="transmembrane region" description="Helical" evidence="7">
    <location>
        <begin position="234"/>
        <end position="261"/>
    </location>
</feature>
<reference evidence="9 10" key="1">
    <citation type="submission" date="2019-12" db="EMBL/GenBank/DDBJ databases">
        <title>Comparative genomics gives insights into the taxonomy of the Azoarcus-Aromatoleum group and reveals separate origins of nif in the plant-associated Azoarcus and non-plant-associated Aromatoleum sub-groups.</title>
        <authorList>
            <person name="Lafos M."/>
            <person name="Maluk M."/>
            <person name="Batista M."/>
            <person name="Junghare M."/>
            <person name="Carmona M."/>
            <person name="Faoro H."/>
            <person name="Cruz L.M."/>
            <person name="Battistoni F."/>
            <person name="De Souza E."/>
            <person name="Pedrosa F."/>
            <person name="Chen W.-M."/>
            <person name="Poole P.S."/>
            <person name="Dixon R.A."/>
            <person name="James E.K."/>
        </authorList>
    </citation>
    <scope>NUCLEOTIDE SEQUENCE [LARGE SCALE GENOMIC DNA]</scope>
    <source>
        <strain evidence="9 10">22Lin</strain>
    </source>
</reference>
<feature type="transmembrane region" description="Helical" evidence="7">
    <location>
        <begin position="195"/>
        <end position="214"/>
    </location>
</feature>
<dbReference type="SUPFAM" id="SSF161098">
    <property type="entry name" value="MetI-like"/>
    <property type="match status" value="1"/>
</dbReference>
<dbReference type="InterPro" id="IPR000515">
    <property type="entry name" value="MetI-like"/>
</dbReference>
<dbReference type="PANTHER" id="PTHR30151:SF38">
    <property type="entry name" value="ALIPHATIC SULFONATES TRANSPORT PERMEASE PROTEIN SSUC-RELATED"/>
    <property type="match status" value="1"/>
</dbReference>
<sequence length="273" mass="30165">MKGGADDTAVLPSSSLRKGGRMKPLFPRGDGWVRLASLLGFLALWQFLAWLLQSTSLPAPAVVFGRVVDETVSLALPWHLAITLARVVVSFLLAMAIGTAIGIAMGRWRQLDLLLDGWLVLGLNIPALVTIILCYVWFGLNDAAAIFAVAVNKIPTVVVTVREGARAIDRNLMQVAHAYRLPRWRTLTRVYLPQLYPYLMAAARSGLSLIWKIVLVVELLGRSNGIGFQLNMFFQFFDIAGILAYTLVFAAIVLIVEAAALRPLERRLTRWRG</sequence>
<feature type="transmembrane region" description="Helical" evidence="7">
    <location>
        <begin position="117"/>
        <end position="138"/>
    </location>
</feature>
<evidence type="ECO:0000256" key="1">
    <source>
        <dbReference type="ARBA" id="ARBA00004651"/>
    </source>
</evidence>
<evidence type="ECO:0000256" key="3">
    <source>
        <dbReference type="ARBA" id="ARBA00022475"/>
    </source>
</evidence>
<keyword evidence="3" id="KW-1003">Cell membrane</keyword>
<evidence type="ECO:0000313" key="10">
    <source>
        <dbReference type="Proteomes" id="UP000648984"/>
    </source>
</evidence>
<dbReference type="InterPro" id="IPR035906">
    <property type="entry name" value="MetI-like_sf"/>
</dbReference>
<comment type="caution">
    <text evidence="9">The sequence shown here is derived from an EMBL/GenBank/DDBJ whole genome shotgun (WGS) entry which is preliminary data.</text>
</comment>
<keyword evidence="4 7" id="KW-0812">Transmembrane</keyword>
<organism evidence="9 10">
    <name type="scientific">Aromatoleum diolicum</name>
    <dbReference type="NCBI Taxonomy" id="75796"/>
    <lineage>
        <taxon>Bacteria</taxon>
        <taxon>Pseudomonadati</taxon>
        <taxon>Pseudomonadota</taxon>
        <taxon>Betaproteobacteria</taxon>
        <taxon>Rhodocyclales</taxon>
        <taxon>Rhodocyclaceae</taxon>
        <taxon>Aromatoleum</taxon>
    </lineage>
</organism>
<evidence type="ECO:0000256" key="4">
    <source>
        <dbReference type="ARBA" id="ARBA00022692"/>
    </source>
</evidence>
<keyword evidence="10" id="KW-1185">Reference proteome</keyword>
<dbReference type="Gene3D" id="1.10.3720.10">
    <property type="entry name" value="MetI-like"/>
    <property type="match status" value="1"/>
</dbReference>
<comment type="similarity">
    <text evidence="7">Belongs to the binding-protein-dependent transport system permease family.</text>
</comment>
<protein>
    <submittedName>
        <fullName evidence="9">ABC transporter permease subunit</fullName>
    </submittedName>
</protein>
<dbReference type="PANTHER" id="PTHR30151">
    <property type="entry name" value="ALKANE SULFONATE ABC TRANSPORTER-RELATED, MEMBRANE SUBUNIT"/>
    <property type="match status" value="1"/>
</dbReference>
<keyword evidence="5 7" id="KW-1133">Transmembrane helix</keyword>
<gene>
    <name evidence="9" type="ORF">GPA25_02080</name>
</gene>
<feature type="transmembrane region" description="Helical" evidence="7">
    <location>
        <begin position="31"/>
        <end position="52"/>
    </location>
</feature>
<comment type="subcellular location">
    <subcellularLocation>
        <location evidence="1 7">Cell membrane</location>
        <topology evidence="1 7">Multi-pass membrane protein</topology>
    </subcellularLocation>
</comment>
<dbReference type="PROSITE" id="PS50928">
    <property type="entry name" value="ABC_TM1"/>
    <property type="match status" value="1"/>
</dbReference>
<evidence type="ECO:0000256" key="5">
    <source>
        <dbReference type="ARBA" id="ARBA00022989"/>
    </source>
</evidence>
<evidence type="ECO:0000256" key="7">
    <source>
        <dbReference type="RuleBase" id="RU363032"/>
    </source>
</evidence>
<accession>A0ABX1Q5A5</accession>
<evidence type="ECO:0000256" key="6">
    <source>
        <dbReference type="ARBA" id="ARBA00023136"/>
    </source>
</evidence>
<dbReference type="CDD" id="cd06261">
    <property type="entry name" value="TM_PBP2"/>
    <property type="match status" value="1"/>
</dbReference>
<dbReference type="EMBL" id="WTVQ01000002">
    <property type="protein sequence ID" value="NMG73538.1"/>
    <property type="molecule type" value="Genomic_DNA"/>
</dbReference>